<evidence type="ECO:0000313" key="6">
    <source>
        <dbReference type="EMBL" id="VAW64370.1"/>
    </source>
</evidence>
<dbReference type="Pfam" id="PF02472">
    <property type="entry name" value="ExbD"/>
    <property type="match status" value="1"/>
</dbReference>
<name>A0A3B0XIA7_9ZZZZ</name>
<evidence type="ECO:0000256" key="4">
    <source>
        <dbReference type="ARBA" id="ARBA00022989"/>
    </source>
</evidence>
<evidence type="ECO:0000256" key="1">
    <source>
        <dbReference type="ARBA" id="ARBA00004162"/>
    </source>
</evidence>
<sequence>MKESSRAKRMQRHHARRADKSASLNMVSLMDIFTILVFFLLVSAANSDILPTPKNIKLPVSTADKLPKENIVIIIGNNDILIQGKKVASIDRAIKNKQNVIMPLLVALQKQLRARGGKNAKKMMKKGVTIMGDKEVPYILLKKIMITSAAANFADISLAVNKKMADKS</sequence>
<reference evidence="6" key="1">
    <citation type="submission" date="2018-06" db="EMBL/GenBank/DDBJ databases">
        <authorList>
            <person name="Zhirakovskaya E."/>
        </authorList>
    </citation>
    <scope>NUCLEOTIDE SEQUENCE</scope>
</reference>
<evidence type="ECO:0000256" key="3">
    <source>
        <dbReference type="ARBA" id="ARBA00022692"/>
    </source>
</evidence>
<organism evidence="6">
    <name type="scientific">hydrothermal vent metagenome</name>
    <dbReference type="NCBI Taxonomy" id="652676"/>
    <lineage>
        <taxon>unclassified sequences</taxon>
        <taxon>metagenomes</taxon>
        <taxon>ecological metagenomes</taxon>
    </lineage>
</organism>
<evidence type="ECO:0000256" key="2">
    <source>
        <dbReference type="ARBA" id="ARBA00022475"/>
    </source>
</evidence>
<dbReference type="GO" id="GO:0022857">
    <property type="term" value="F:transmembrane transporter activity"/>
    <property type="evidence" value="ECO:0007669"/>
    <property type="project" value="InterPro"/>
</dbReference>
<proteinExistence type="predicted"/>
<gene>
    <name evidence="6" type="ORF">MNBD_GAMMA11-3507</name>
</gene>
<keyword evidence="4" id="KW-1133">Transmembrane helix</keyword>
<dbReference type="AlphaFoldDB" id="A0A3B0XIA7"/>
<keyword evidence="2" id="KW-1003">Cell membrane</keyword>
<evidence type="ECO:0008006" key="7">
    <source>
        <dbReference type="Google" id="ProtNLM"/>
    </source>
</evidence>
<dbReference type="InterPro" id="IPR003400">
    <property type="entry name" value="ExbD"/>
</dbReference>
<keyword evidence="3" id="KW-0812">Transmembrane</keyword>
<keyword evidence="5" id="KW-0472">Membrane</keyword>
<dbReference type="GO" id="GO:0005886">
    <property type="term" value="C:plasma membrane"/>
    <property type="evidence" value="ECO:0007669"/>
    <property type="project" value="UniProtKB-SubCell"/>
</dbReference>
<accession>A0A3B0XIA7</accession>
<evidence type="ECO:0000256" key="5">
    <source>
        <dbReference type="ARBA" id="ARBA00023136"/>
    </source>
</evidence>
<protein>
    <recommendedName>
        <fullName evidence="7">Biopolymer transporter ExbD</fullName>
    </recommendedName>
</protein>
<dbReference type="EMBL" id="UOFG01000228">
    <property type="protein sequence ID" value="VAW64370.1"/>
    <property type="molecule type" value="Genomic_DNA"/>
</dbReference>
<comment type="subcellular location">
    <subcellularLocation>
        <location evidence="1">Cell membrane</location>
        <topology evidence="1">Single-pass membrane protein</topology>
    </subcellularLocation>
</comment>